<keyword evidence="3" id="KW-1185">Reference proteome</keyword>
<feature type="compositionally biased region" description="Pro residues" evidence="1">
    <location>
        <begin position="319"/>
        <end position="336"/>
    </location>
</feature>
<proteinExistence type="predicted"/>
<feature type="region of interest" description="Disordered" evidence="1">
    <location>
        <begin position="306"/>
        <end position="338"/>
    </location>
</feature>
<dbReference type="Pfam" id="PF18937">
    <property type="entry name" value="DUF5685"/>
    <property type="match status" value="1"/>
</dbReference>
<dbReference type="RefSeq" id="WP_204048220.1">
    <property type="nucleotide sequence ID" value="NZ_BOOF01000009.1"/>
</dbReference>
<protein>
    <recommendedName>
        <fullName evidence="4">Regulatory protein</fullName>
    </recommendedName>
</protein>
<gene>
    <name evidence="2" type="ORF">Msi02_22090</name>
</gene>
<evidence type="ECO:0000256" key="1">
    <source>
        <dbReference type="SAM" id="MobiDB-lite"/>
    </source>
</evidence>
<evidence type="ECO:0000313" key="3">
    <source>
        <dbReference type="Proteomes" id="UP000660454"/>
    </source>
</evidence>
<accession>A0ABQ4GIX6</accession>
<evidence type="ECO:0000313" key="2">
    <source>
        <dbReference type="EMBL" id="GIH61392.1"/>
    </source>
</evidence>
<dbReference type="Proteomes" id="UP000660454">
    <property type="component" value="Unassembled WGS sequence"/>
</dbReference>
<evidence type="ECO:0008006" key="4">
    <source>
        <dbReference type="Google" id="ProtNLM"/>
    </source>
</evidence>
<sequence length="413" mass="43023">MFGILRPCARHSCPSVHEAWRAHLCGLCLTLRDRHGHLARMATNYDGLILSVLTEAQSGARSGAGAAGPNRRTAGPCALRGFRSAEVVRSDDRGARLAAVVSLALASGKIRDHASDGDGIAARRVAGVPMRATAAAWASAARRGAESIGFDTAVLTEVSARQALLETSPGRGLLEITEPTETAVAAAFAHTAVLAGRPGNAESLREAGRFFGRIAHLIDAVEDLAEDRARGAYNPLDATGTSPAEARRVCEEALHGLRLAVRDLDLEERHLVETLLCGETRRAVDRAFGPRAHGAACATHRLQADRVQGDRGRAEGTSPAPPEGPPGPLGEPPAGPPGLGLAAAAGVAVFLTCGLYRPPWSEHRNSPWTERCFCDDCDCSGCCDCCDCCSSCSDCCSGDGCSCGDGCCCDCGS</sequence>
<name>A0ABQ4GIX6_9ACTN</name>
<dbReference type="EMBL" id="BOOF01000009">
    <property type="protein sequence ID" value="GIH61392.1"/>
    <property type="molecule type" value="Genomic_DNA"/>
</dbReference>
<dbReference type="InterPro" id="IPR043740">
    <property type="entry name" value="DUF5685"/>
</dbReference>
<organism evidence="2 3">
    <name type="scientific">Microbispora siamensis</name>
    <dbReference type="NCBI Taxonomy" id="564413"/>
    <lineage>
        <taxon>Bacteria</taxon>
        <taxon>Bacillati</taxon>
        <taxon>Actinomycetota</taxon>
        <taxon>Actinomycetes</taxon>
        <taxon>Streptosporangiales</taxon>
        <taxon>Streptosporangiaceae</taxon>
        <taxon>Microbispora</taxon>
    </lineage>
</organism>
<reference evidence="2 3" key="1">
    <citation type="submission" date="2021-01" db="EMBL/GenBank/DDBJ databases">
        <title>Whole genome shotgun sequence of Microbispora siamensis NBRC 104113.</title>
        <authorList>
            <person name="Komaki H."/>
            <person name="Tamura T."/>
        </authorList>
    </citation>
    <scope>NUCLEOTIDE SEQUENCE [LARGE SCALE GENOMIC DNA]</scope>
    <source>
        <strain evidence="2 3">NBRC 104113</strain>
    </source>
</reference>
<comment type="caution">
    <text evidence="2">The sequence shown here is derived from an EMBL/GenBank/DDBJ whole genome shotgun (WGS) entry which is preliminary data.</text>
</comment>